<dbReference type="EMBL" id="JBJKFK010002292">
    <property type="protein sequence ID" value="KAL3311322.1"/>
    <property type="molecule type" value="Genomic_DNA"/>
</dbReference>
<dbReference type="InterPro" id="IPR001752">
    <property type="entry name" value="Kinesin_motor_dom"/>
</dbReference>
<comment type="caution">
    <text evidence="3">Lacks conserved residue(s) required for the propagation of feature annotation.</text>
</comment>
<organism evidence="7 8">
    <name type="scientific">Cichlidogyrus casuarinus</name>
    <dbReference type="NCBI Taxonomy" id="1844966"/>
    <lineage>
        <taxon>Eukaryota</taxon>
        <taxon>Metazoa</taxon>
        <taxon>Spiralia</taxon>
        <taxon>Lophotrochozoa</taxon>
        <taxon>Platyhelminthes</taxon>
        <taxon>Monogenea</taxon>
        <taxon>Monopisthocotylea</taxon>
        <taxon>Dactylogyridea</taxon>
        <taxon>Ancyrocephalidae</taxon>
        <taxon>Cichlidogyrus</taxon>
    </lineage>
</organism>
<dbReference type="InterPro" id="IPR027417">
    <property type="entry name" value="P-loop_NTPase"/>
</dbReference>
<evidence type="ECO:0000256" key="1">
    <source>
        <dbReference type="ARBA" id="ARBA00022741"/>
    </source>
</evidence>
<dbReference type="SUPFAM" id="SSF52540">
    <property type="entry name" value="P-loop containing nucleoside triphosphate hydrolases"/>
    <property type="match status" value="1"/>
</dbReference>
<dbReference type="PANTHER" id="PTHR47117">
    <property type="entry name" value="STAR-RELATED LIPID TRANSFER PROTEIN 9"/>
    <property type="match status" value="1"/>
</dbReference>
<feature type="domain" description="Kinesin motor" evidence="6">
    <location>
        <begin position="1"/>
        <end position="158"/>
    </location>
</feature>
<sequence length="370" mass="41512">MTNYCSDSTKAIENLLTSKVNIVDLAGSEKYSDIHDSCGSARKKESLEINKSLFTLRKVLMQLSESGPIHAPLDSPLTTISPFSTPIKSASSLNVGTPRSAVKKRKFVSYRDSVLTWLLKDSLGGNSKIVMLATVSPFKENLEETMLTIRYAQVTKQMVNIVQVNEDHRGRFVRELIAEVARLEKQLQLAQEPNSPLNGMLKSLQQQVVEREFEISNLTKQLKAFVECPKPQRNRESDDTTVARLPSSVGSEEDLLVDMVDASTSPLIVKNKTRLMEMGTSPMALERQDSGTSMTPRKLSCHSVSTFTVQAPVQSSLVHTNRQLRREIEDLKSELFECQTDMEIFRDQAKFYKAAADRANANLDQMLHNR</sequence>
<dbReference type="PRINTS" id="PR00380">
    <property type="entry name" value="KINESINHEAVY"/>
</dbReference>
<keyword evidence="1 4" id="KW-0547">Nucleotide-binding</keyword>
<dbReference type="GO" id="GO:0005874">
    <property type="term" value="C:microtubule"/>
    <property type="evidence" value="ECO:0007669"/>
    <property type="project" value="UniProtKB-KW"/>
</dbReference>
<evidence type="ECO:0000256" key="5">
    <source>
        <dbReference type="SAM" id="Coils"/>
    </source>
</evidence>
<keyword evidence="8" id="KW-1185">Reference proteome</keyword>
<evidence type="ECO:0000259" key="6">
    <source>
        <dbReference type="PROSITE" id="PS50067"/>
    </source>
</evidence>
<dbReference type="Gene3D" id="3.40.850.10">
    <property type="entry name" value="Kinesin motor domain"/>
    <property type="match status" value="1"/>
</dbReference>
<evidence type="ECO:0000313" key="7">
    <source>
        <dbReference type="EMBL" id="KAL3311322.1"/>
    </source>
</evidence>
<feature type="coiled-coil region" evidence="5">
    <location>
        <begin position="314"/>
        <end position="341"/>
    </location>
</feature>
<keyword evidence="5" id="KW-0175">Coiled coil</keyword>
<keyword evidence="2 4" id="KW-0067">ATP-binding</keyword>
<dbReference type="Pfam" id="PF00225">
    <property type="entry name" value="Kinesin"/>
    <property type="match status" value="1"/>
</dbReference>
<comment type="caution">
    <text evidence="7">The sequence shown here is derived from an EMBL/GenBank/DDBJ whole genome shotgun (WGS) entry which is preliminary data.</text>
</comment>
<evidence type="ECO:0000256" key="2">
    <source>
        <dbReference type="ARBA" id="ARBA00022840"/>
    </source>
</evidence>
<dbReference type="SMART" id="SM00129">
    <property type="entry name" value="KISc"/>
    <property type="match status" value="1"/>
</dbReference>
<name>A0ABD2PX08_9PLAT</name>
<protein>
    <recommendedName>
        <fullName evidence="4">Kinesin-like protein</fullName>
    </recommendedName>
</protein>
<comment type="similarity">
    <text evidence="3 4">Belongs to the TRAFAC class myosin-kinesin ATPase superfamily. Kinesin family.</text>
</comment>
<dbReference type="GO" id="GO:0005524">
    <property type="term" value="F:ATP binding"/>
    <property type="evidence" value="ECO:0007669"/>
    <property type="project" value="UniProtKB-KW"/>
</dbReference>
<dbReference type="PROSITE" id="PS00411">
    <property type="entry name" value="KINESIN_MOTOR_1"/>
    <property type="match status" value="1"/>
</dbReference>
<gene>
    <name evidence="7" type="primary">STARD9</name>
    <name evidence="7" type="ORF">Ciccas_010096</name>
</gene>
<evidence type="ECO:0000256" key="4">
    <source>
        <dbReference type="RuleBase" id="RU000394"/>
    </source>
</evidence>
<accession>A0ABD2PX08</accession>
<keyword evidence="4" id="KW-0505">Motor protein</keyword>
<dbReference type="PROSITE" id="PS50067">
    <property type="entry name" value="KINESIN_MOTOR_2"/>
    <property type="match status" value="1"/>
</dbReference>
<dbReference type="InterPro" id="IPR019821">
    <property type="entry name" value="Kinesin_motor_CS"/>
</dbReference>
<keyword evidence="4" id="KW-0493">Microtubule</keyword>
<evidence type="ECO:0000256" key="3">
    <source>
        <dbReference type="PROSITE-ProRule" id="PRU00283"/>
    </source>
</evidence>
<dbReference type="AlphaFoldDB" id="A0ABD2PX08"/>
<dbReference type="Proteomes" id="UP001626550">
    <property type="component" value="Unassembled WGS sequence"/>
</dbReference>
<proteinExistence type="inferred from homology"/>
<evidence type="ECO:0000313" key="8">
    <source>
        <dbReference type="Proteomes" id="UP001626550"/>
    </source>
</evidence>
<feature type="coiled-coil region" evidence="5">
    <location>
        <begin position="173"/>
        <end position="221"/>
    </location>
</feature>
<dbReference type="InterPro" id="IPR036961">
    <property type="entry name" value="Kinesin_motor_dom_sf"/>
</dbReference>
<reference evidence="7 8" key="1">
    <citation type="submission" date="2024-11" db="EMBL/GenBank/DDBJ databases">
        <title>Adaptive evolution of stress response genes in parasites aligns with host niche diversity.</title>
        <authorList>
            <person name="Hahn C."/>
            <person name="Resl P."/>
        </authorList>
    </citation>
    <scope>NUCLEOTIDE SEQUENCE [LARGE SCALE GENOMIC DNA]</scope>
    <source>
        <strain evidence="7">EGGRZ-B1_66</strain>
        <tissue evidence="7">Body</tissue>
    </source>
</reference>